<organism evidence="9 10">
    <name type="scientific">Flagellimonas pacifica</name>
    <dbReference type="NCBI Taxonomy" id="1247520"/>
    <lineage>
        <taxon>Bacteria</taxon>
        <taxon>Pseudomonadati</taxon>
        <taxon>Bacteroidota</taxon>
        <taxon>Flavobacteriia</taxon>
        <taxon>Flavobacteriales</taxon>
        <taxon>Flavobacteriaceae</taxon>
        <taxon>Flagellimonas</taxon>
    </lineage>
</organism>
<feature type="domain" description="ABC3 transporter permease C-terminal" evidence="7">
    <location>
        <begin position="674"/>
        <end position="783"/>
    </location>
</feature>
<evidence type="ECO:0000313" key="10">
    <source>
        <dbReference type="Proteomes" id="UP000219048"/>
    </source>
</evidence>
<feature type="transmembrane region" description="Helical" evidence="6">
    <location>
        <begin position="674"/>
        <end position="695"/>
    </location>
</feature>
<evidence type="ECO:0000313" key="9">
    <source>
        <dbReference type="EMBL" id="SNY94916.1"/>
    </source>
</evidence>
<reference evidence="10" key="1">
    <citation type="submission" date="2017-09" db="EMBL/GenBank/DDBJ databases">
        <authorList>
            <person name="Varghese N."/>
            <person name="Submissions S."/>
        </authorList>
    </citation>
    <scope>NUCLEOTIDE SEQUENCE [LARGE SCALE GENOMIC DNA]</scope>
    <source>
        <strain evidence="10">DSM 25885</strain>
    </source>
</reference>
<keyword evidence="10" id="KW-1185">Reference proteome</keyword>
<evidence type="ECO:0000256" key="5">
    <source>
        <dbReference type="ARBA" id="ARBA00023136"/>
    </source>
</evidence>
<dbReference type="InterPro" id="IPR050250">
    <property type="entry name" value="Macrolide_Exporter_MacB"/>
</dbReference>
<protein>
    <submittedName>
        <fullName evidence="9">Duplicated orphan permease</fullName>
    </submittedName>
</protein>
<evidence type="ECO:0000256" key="1">
    <source>
        <dbReference type="ARBA" id="ARBA00004651"/>
    </source>
</evidence>
<evidence type="ECO:0000259" key="7">
    <source>
        <dbReference type="Pfam" id="PF02687"/>
    </source>
</evidence>
<name>A0A285MG46_9FLAO</name>
<dbReference type="PANTHER" id="PTHR30572">
    <property type="entry name" value="MEMBRANE COMPONENT OF TRANSPORTER-RELATED"/>
    <property type="match status" value="1"/>
</dbReference>
<feature type="transmembrane region" description="Helical" evidence="6">
    <location>
        <begin position="21"/>
        <end position="41"/>
    </location>
</feature>
<proteinExistence type="predicted"/>
<keyword evidence="3 6" id="KW-0812">Transmembrane</keyword>
<keyword evidence="4 6" id="KW-1133">Transmembrane helix</keyword>
<feature type="transmembrane region" description="Helical" evidence="6">
    <location>
        <begin position="715"/>
        <end position="735"/>
    </location>
</feature>
<dbReference type="Proteomes" id="UP000219048">
    <property type="component" value="Unassembled WGS sequence"/>
</dbReference>
<feature type="transmembrane region" description="Helical" evidence="6">
    <location>
        <begin position="375"/>
        <end position="403"/>
    </location>
</feature>
<feature type="transmembrane region" description="Helical" evidence="6">
    <location>
        <begin position="755"/>
        <end position="775"/>
    </location>
</feature>
<sequence length="794" mass="89573">MFKNYIRIAWRNLVKRKVFTAINILGLAIGFGSSVLIYLFLSYHLSFDNFHANSDRIYRMVTEEHRDFVGYDPSVPPAFAKTFREDYDYAEKVAKIVFQDGFVLDSEKNGEVDKFKQSVAFVEEDFFKIFNYPLLDGSNNVSLSAPNTAIITENIAQKMYGKTAVVGETFILENDKAIQITGVLKNLPKTTFLNTEVFISFQNLKDFFEFAATENWNGITTNLECFSLLKPNQNIDHIETALLELPKKHRPKTKNKHIYKLQPLSIMHFDPLYGGLDPVLLWVFGIIGLFLVVIACINFINISTAQAFYRSKEIGVRKVLGSFKHHLFWQFLSETFVISLFAILIGLGLAILFLPSFNDLFQIELSIAHLLNIRFLGFLILVLSLVSFLSGSYPGILMSRIVPVLALKGKLSHNDTGGNTTRKILVVAQFAISITLIAATLIISRQIDYAINTDLGFDKESIVMVDIPEEIEPVQLQGLKERFNQIPGVQSTTACLSSPGGADSNWGTNLKYHNRPEREEFNIGIKAGDVDFINTFEIPLVAGRNFFKNDSLSEVLVNEKLAQKLGLASSEELLGKKIDANGGGVKATIVGVVKDFHSSDFTEDIIPIFIGAKNNWYSELAFKINMHDTKSTLNQIEKVWTDAFSNYIYEYHFLDERVAQQYEAEQRYLSLSKVFSALAILIGCLGLYGLILFFVGQRTKEIGIRKVLGSNVGNILALFTADFFKLILIAGVFATPIAWYLMEQWLQGYTYRTEIHWWVFAFAILSIMVITLLTISYQTLKVAVASPVKSLRTE</sequence>
<dbReference type="GO" id="GO:0022857">
    <property type="term" value="F:transmembrane transporter activity"/>
    <property type="evidence" value="ECO:0007669"/>
    <property type="project" value="TreeGrafter"/>
</dbReference>
<dbReference type="AlphaFoldDB" id="A0A285MG46"/>
<evidence type="ECO:0000259" key="8">
    <source>
        <dbReference type="Pfam" id="PF12704"/>
    </source>
</evidence>
<dbReference type="InterPro" id="IPR025857">
    <property type="entry name" value="MacB_PCD"/>
</dbReference>
<dbReference type="Pfam" id="PF12704">
    <property type="entry name" value="MacB_PCD"/>
    <property type="match status" value="2"/>
</dbReference>
<dbReference type="GO" id="GO:0005886">
    <property type="term" value="C:plasma membrane"/>
    <property type="evidence" value="ECO:0007669"/>
    <property type="project" value="UniProtKB-SubCell"/>
</dbReference>
<dbReference type="InterPro" id="IPR003838">
    <property type="entry name" value="ABC3_permease_C"/>
</dbReference>
<feature type="transmembrane region" description="Helical" evidence="6">
    <location>
        <begin position="279"/>
        <end position="302"/>
    </location>
</feature>
<dbReference type="Pfam" id="PF02687">
    <property type="entry name" value="FtsX"/>
    <property type="match status" value="2"/>
</dbReference>
<gene>
    <name evidence="9" type="ORF">SAMN06265377_0577</name>
</gene>
<evidence type="ECO:0000256" key="4">
    <source>
        <dbReference type="ARBA" id="ARBA00022989"/>
    </source>
</evidence>
<evidence type="ECO:0000256" key="3">
    <source>
        <dbReference type="ARBA" id="ARBA00022692"/>
    </source>
</evidence>
<keyword evidence="5 6" id="KW-0472">Membrane</keyword>
<evidence type="ECO:0000256" key="6">
    <source>
        <dbReference type="SAM" id="Phobius"/>
    </source>
</evidence>
<dbReference type="RefSeq" id="WP_097044261.1">
    <property type="nucleotide sequence ID" value="NZ_OBEH01000001.1"/>
</dbReference>
<keyword evidence="2" id="KW-1003">Cell membrane</keyword>
<evidence type="ECO:0000256" key="2">
    <source>
        <dbReference type="ARBA" id="ARBA00022475"/>
    </source>
</evidence>
<dbReference type="PANTHER" id="PTHR30572:SF18">
    <property type="entry name" value="ABC-TYPE MACROLIDE FAMILY EXPORT SYSTEM PERMEASE COMPONENT 2"/>
    <property type="match status" value="1"/>
</dbReference>
<feature type="transmembrane region" description="Helical" evidence="6">
    <location>
        <begin position="327"/>
        <end position="355"/>
    </location>
</feature>
<dbReference type="EMBL" id="OBEH01000001">
    <property type="protein sequence ID" value="SNY94916.1"/>
    <property type="molecule type" value="Genomic_DNA"/>
</dbReference>
<feature type="transmembrane region" description="Helical" evidence="6">
    <location>
        <begin position="424"/>
        <end position="443"/>
    </location>
</feature>
<feature type="domain" description="MacB-like periplasmic core" evidence="8">
    <location>
        <begin position="20"/>
        <end position="236"/>
    </location>
</feature>
<comment type="subcellular location">
    <subcellularLocation>
        <location evidence="1">Cell membrane</location>
        <topology evidence="1">Multi-pass membrane protein</topology>
    </subcellularLocation>
</comment>
<feature type="domain" description="MacB-like periplasmic core" evidence="8">
    <location>
        <begin position="431"/>
        <end position="602"/>
    </location>
</feature>
<feature type="domain" description="ABC3 transporter permease C-terminal" evidence="7">
    <location>
        <begin position="286"/>
        <end position="401"/>
    </location>
</feature>
<accession>A0A285MG46</accession>
<dbReference type="OrthoDB" id="5933722at2"/>